<accession>A0A385Q4H8</accession>
<dbReference type="Gene3D" id="3.40.50.2300">
    <property type="match status" value="1"/>
</dbReference>
<dbReference type="Proteomes" id="UP000265562">
    <property type="component" value="Chromosome"/>
</dbReference>
<dbReference type="SUPFAM" id="SSF52172">
    <property type="entry name" value="CheY-like"/>
    <property type="match status" value="1"/>
</dbReference>
<evidence type="ECO:0000313" key="3">
    <source>
        <dbReference type="Proteomes" id="UP000265562"/>
    </source>
</evidence>
<dbReference type="Pfam" id="PF03861">
    <property type="entry name" value="ANTAR"/>
    <property type="match status" value="1"/>
</dbReference>
<dbReference type="SMART" id="SM01012">
    <property type="entry name" value="ANTAR"/>
    <property type="match status" value="1"/>
</dbReference>
<dbReference type="KEGG" id="lua:D4A81_01545"/>
<dbReference type="InterPro" id="IPR005561">
    <property type="entry name" value="ANTAR"/>
</dbReference>
<protein>
    <submittedName>
        <fullName evidence="2">ANTAR domain-containing protein</fullName>
    </submittedName>
</protein>
<reference evidence="2 3" key="1">
    <citation type="submission" date="2018-09" db="EMBL/GenBank/DDBJ databases">
        <title>Genome sequencing of Lachnoanaerobaculum umeaense DSM 23576.</title>
        <authorList>
            <person name="Kook J.-K."/>
            <person name="Park S.-N."/>
            <person name="Lim Y.K."/>
        </authorList>
    </citation>
    <scope>NUCLEOTIDE SEQUENCE [LARGE SCALE GENOMIC DNA]</scope>
    <source>
        <strain evidence="3">DSM 23576 \ CCUG 58757</strain>
    </source>
</reference>
<organism evidence="2 3">
    <name type="scientific">Lachnoanaerobaculum umeaense</name>
    <dbReference type="NCBI Taxonomy" id="617123"/>
    <lineage>
        <taxon>Bacteria</taxon>
        <taxon>Bacillati</taxon>
        <taxon>Bacillota</taxon>
        <taxon>Clostridia</taxon>
        <taxon>Lachnospirales</taxon>
        <taxon>Lachnospiraceae</taxon>
        <taxon>Lachnoanaerobaculum</taxon>
    </lineage>
</organism>
<proteinExistence type="predicted"/>
<evidence type="ECO:0000313" key="2">
    <source>
        <dbReference type="EMBL" id="AYB00775.1"/>
    </source>
</evidence>
<dbReference type="EMBL" id="CP032364">
    <property type="protein sequence ID" value="AYB00775.1"/>
    <property type="molecule type" value="Genomic_DNA"/>
</dbReference>
<dbReference type="OrthoDB" id="9808843at2"/>
<dbReference type="RefSeq" id="WP_111523974.1">
    <property type="nucleotide sequence ID" value="NZ_CP032364.1"/>
</dbReference>
<dbReference type="GO" id="GO:0003723">
    <property type="term" value="F:RNA binding"/>
    <property type="evidence" value="ECO:0007669"/>
    <property type="project" value="InterPro"/>
</dbReference>
<keyword evidence="3" id="KW-1185">Reference proteome</keyword>
<sequence length="183" mass="20671">MSDIIIAFPNPGDSKVLRSILIKNGYSIVGVVTSGAQAINLSDDIDYGIVICAYQLNDMQYMELRDNVNETCELLLICSPNKFNGALDESINFLPMPFKVIELAKKVGEISDKLYYERKRKKKQEDRGSKNFLTIQRAKALLIEHRNMTEPQAHKYLQSSSMENGDTIINMAKKICLLYGGKE</sequence>
<dbReference type="InterPro" id="IPR011006">
    <property type="entry name" value="CheY-like_superfamily"/>
</dbReference>
<evidence type="ECO:0000259" key="1">
    <source>
        <dbReference type="PROSITE" id="PS50921"/>
    </source>
</evidence>
<dbReference type="AlphaFoldDB" id="A0A385Q4H8"/>
<gene>
    <name evidence="2" type="ORF">D4A81_01545</name>
</gene>
<dbReference type="PROSITE" id="PS50921">
    <property type="entry name" value="ANTAR"/>
    <property type="match status" value="1"/>
</dbReference>
<name>A0A385Q4H8_9FIRM</name>
<dbReference type="InterPro" id="IPR036388">
    <property type="entry name" value="WH-like_DNA-bd_sf"/>
</dbReference>
<dbReference type="Gene3D" id="1.10.10.10">
    <property type="entry name" value="Winged helix-like DNA-binding domain superfamily/Winged helix DNA-binding domain"/>
    <property type="match status" value="1"/>
</dbReference>
<feature type="domain" description="ANTAR" evidence="1">
    <location>
        <begin position="115"/>
        <end position="176"/>
    </location>
</feature>